<evidence type="ECO:0000256" key="1">
    <source>
        <dbReference type="SAM" id="MobiDB-lite"/>
    </source>
</evidence>
<feature type="compositionally biased region" description="Polar residues" evidence="1">
    <location>
        <begin position="124"/>
        <end position="145"/>
    </location>
</feature>
<evidence type="ECO:0000313" key="2">
    <source>
        <dbReference type="EMBL" id="GBP22828.1"/>
    </source>
</evidence>
<organism evidence="2 3">
    <name type="scientific">Eumeta variegata</name>
    <name type="common">Bagworm moth</name>
    <name type="synonym">Eumeta japonica</name>
    <dbReference type="NCBI Taxonomy" id="151549"/>
    <lineage>
        <taxon>Eukaryota</taxon>
        <taxon>Metazoa</taxon>
        <taxon>Ecdysozoa</taxon>
        <taxon>Arthropoda</taxon>
        <taxon>Hexapoda</taxon>
        <taxon>Insecta</taxon>
        <taxon>Pterygota</taxon>
        <taxon>Neoptera</taxon>
        <taxon>Endopterygota</taxon>
        <taxon>Lepidoptera</taxon>
        <taxon>Glossata</taxon>
        <taxon>Ditrysia</taxon>
        <taxon>Tineoidea</taxon>
        <taxon>Psychidae</taxon>
        <taxon>Oiketicinae</taxon>
        <taxon>Eumeta</taxon>
    </lineage>
</organism>
<proteinExistence type="predicted"/>
<protein>
    <submittedName>
        <fullName evidence="2">Uncharacterized protein</fullName>
    </submittedName>
</protein>
<gene>
    <name evidence="2" type="ORF">EVAR_17182_1</name>
</gene>
<dbReference type="Proteomes" id="UP000299102">
    <property type="component" value="Unassembled WGS sequence"/>
</dbReference>
<name>A0A4C1U955_EUMVA</name>
<evidence type="ECO:0000313" key="3">
    <source>
        <dbReference type="Proteomes" id="UP000299102"/>
    </source>
</evidence>
<dbReference type="EMBL" id="BGZK01000144">
    <property type="protein sequence ID" value="GBP22828.1"/>
    <property type="molecule type" value="Genomic_DNA"/>
</dbReference>
<feature type="region of interest" description="Disordered" evidence="1">
    <location>
        <begin position="119"/>
        <end position="145"/>
    </location>
</feature>
<accession>A0A4C1U955</accession>
<reference evidence="2 3" key="1">
    <citation type="journal article" date="2019" name="Commun. Biol.">
        <title>The bagworm genome reveals a unique fibroin gene that provides high tensile strength.</title>
        <authorList>
            <person name="Kono N."/>
            <person name="Nakamura H."/>
            <person name="Ohtoshi R."/>
            <person name="Tomita M."/>
            <person name="Numata K."/>
            <person name="Arakawa K."/>
        </authorList>
    </citation>
    <scope>NUCLEOTIDE SEQUENCE [LARGE SCALE GENOMIC DNA]</scope>
</reference>
<dbReference type="AlphaFoldDB" id="A0A4C1U955"/>
<keyword evidence="3" id="KW-1185">Reference proteome</keyword>
<comment type="caution">
    <text evidence="2">The sequence shown here is derived from an EMBL/GenBank/DDBJ whole genome shotgun (WGS) entry which is preliminary data.</text>
</comment>
<sequence length="346" mass="39124">MRSELRAGQKTPEIVIPNSGLEPLEEVLPKLKKSPFIKIGTIDRLEPTALRAVHGRSCATNDHRHDTNTMSGDDDLTYSLKHGNTLNPTREPFNSIKEMINLVSGLDKKHNKIKVEIAAKQHARSPNKNWRNDSKQSNQGISLPPLTTNYQQEIEHIKHGLEALKKSIGRVMEKDNTQTEIHTQLNTSALLQPIKERLKIMIFDLKALREHREKTPPPQVQFRDRADARTNRLYMTYAKKAATPSNLRPNHTLTPKHWEAGKKQENPSNALQCHKATCEGILRSCRDKSEAQLTAALVNTETAICDNNSQTILRGKMSIIHMTAYSTTNGLVVLNKEKTDHTERPK</sequence>